<name>A0A1G2Q3C1_9BACT</name>
<evidence type="ECO:0000313" key="3">
    <source>
        <dbReference type="EMBL" id="OHA54332.1"/>
    </source>
</evidence>
<feature type="transmembrane region" description="Helical" evidence="2">
    <location>
        <begin position="12"/>
        <end position="35"/>
    </location>
</feature>
<evidence type="ECO:0000256" key="2">
    <source>
        <dbReference type="SAM" id="Phobius"/>
    </source>
</evidence>
<evidence type="ECO:0008006" key="5">
    <source>
        <dbReference type="Google" id="ProtNLM"/>
    </source>
</evidence>
<dbReference type="Pfam" id="PF04977">
    <property type="entry name" value="DivIC"/>
    <property type="match status" value="1"/>
</dbReference>
<protein>
    <recommendedName>
        <fullName evidence="5">Septum formation initiator</fullName>
    </recommendedName>
</protein>
<reference evidence="3 4" key="1">
    <citation type="journal article" date="2016" name="Nat. Commun.">
        <title>Thousands of microbial genomes shed light on interconnected biogeochemical processes in an aquifer system.</title>
        <authorList>
            <person name="Anantharaman K."/>
            <person name="Brown C.T."/>
            <person name="Hug L.A."/>
            <person name="Sharon I."/>
            <person name="Castelle C.J."/>
            <person name="Probst A.J."/>
            <person name="Thomas B.C."/>
            <person name="Singh A."/>
            <person name="Wilkins M.J."/>
            <person name="Karaoz U."/>
            <person name="Brodie E.L."/>
            <person name="Williams K.H."/>
            <person name="Hubbard S.S."/>
            <person name="Banfield J.F."/>
        </authorList>
    </citation>
    <scope>NUCLEOTIDE SEQUENCE [LARGE SCALE GENOMIC DNA]</scope>
</reference>
<dbReference type="InterPro" id="IPR007060">
    <property type="entry name" value="FtsL/DivIC"/>
</dbReference>
<keyword evidence="2" id="KW-1133">Transmembrane helix</keyword>
<evidence type="ECO:0000313" key="4">
    <source>
        <dbReference type="Proteomes" id="UP000177649"/>
    </source>
</evidence>
<dbReference type="EMBL" id="MHTA01000014">
    <property type="protein sequence ID" value="OHA54332.1"/>
    <property type="molecule type" value="Genomic_DNA"/>
</dbReference>
<organism evidence="3 4">
    <name type="scientific">Candidatus Terrybacteria bacterium RIFCSPLOWO2_02_42_20</name>
    <dbReference type="NCBI Taxonomy" id="1802370"/>
    <lineage>
        <taxon>Bacteria</taxon>
        <taxon>Candidatus Terryibacteriota</taxon>
    </lineage>
</organism>
<keyword evidence="2" id="KW-0812">Transmembrane</keyword>
<sequence>MREFQEKRKFKKIVYSAWSQAILGIIFLALVFSAVKVYKKSRLSADKSEEIKKEMAGLEKRNGELAAEAARLESESGQEREIRKRFDVAKPGEKIIVIVDKTSEDVKISGANVKTGFFPGIWRWVKNWF</sequence>
<keyword evidence="1" id="KW-0175">Coiled coil</keyword>
<evidence type="ECO:0000256" key="1">
    <source>
        <dbReference type="SAM" id="Coils"/>
    </source>
</evidence>
<feature type="coiled-coil region" evidence="1">
    <location>
        <begin position="48"/>
        <end position="75"/>
    </location>
</feature>
<dbReference type="Proteomes" id="UP000177649">
    <property type="component" value="Unassembled WGS sequence"/>
</dbReference>
<dbReference type="STRING" id="1802370.A2Z62_01255"/>
<keyword evidence="2" id="KW-0472">Membrane</keyword>
<dbReference type="AlphaFoldDB" id="A0A1G2Q3C1"/>
<gene>
    <name evidence="3" type="ORF">A2Z62_01255</name>
</gene>
<comment type="caution">
    <text evidence="3">The sequence shown here is derived from an EMBL/GenBank/DDBJ whole genome shotgun (WGS) entry which is preliminary data.</text>
</comment>
<proteinExistence type="predicted"/>
<accession>A0A1G2Q3C1</accession>